<dbReference type="GO" id="GO:0019843">
    <property type="term" value="F:rRNA binding"/>
    <property type="evidence" value="ECO:0007669"/>
    <property type="project" value="UniProtKB-UniRule"/>
</dbReference>
<dbReference type="SUPFAM" id="SSF54189">
    <property type="entry name" value="Ribosomal proteins S24e, L23 and L15e"/>
    <property type="match status" value="1"/>
</dbReference>
<evidence type="ECO:0000313" key="8">
    <source>
        <dbReference type="EMBL" id="GAP39779.1"/>
    </source>
</evidence>
<protein>
    <recommendedName>
        <fullName evidence="6">Large ribosomal subunit protein uL23</fullName>
    </recommendedName>
</protein>
<gene>
    <name evidence="6" type="primary">rplW</name>
    <name evidence="8" type="ORF">ATC1_12315</name>
</gene>
<dbReference type="EMBL" id="DF968180">
    <property type="protein sequence ID" value="GAP39779.1"/>
    <property type="molecule type" value="Genomic_DNA"/>
</dbReference>
<organism evidence="8">
    <name type="scientific">Flexilinea flocculi</name>
    <dbReference type="NCBI Taxonomy" id="1678840"/>
    <lineage>
        <taxon>Bacteria</taxon>
        <taxon>Bacillati</taxon>
        <taxon>Chloroflexota</taxon>
        <taxon>Anaerolineae</taxon>
        <taxon>Anaerolineales</taxon>
        <taxon>Anaerolineaceae</taxon>
        <taxon>Flexilinea</taxon>
    </lineage>
</organism>
<evidence type="ECO:0000256" key="1">
    <source>
        <dbReference type="ARBA" id="ARBA00006700"/>
    </source>
</evidence>
<comment type="function">
    <text evidence="6">One of the early assembly proteins it binds 23S rRNA. One of the proteins that surrounds the polypeptide exit tunnel on the outside of the ribosome. Forms the main docking site for trigger factor binding to the ribosome.</text>
</comment>
<dbReference type="NCBIfam" id="NF004363">
    <property type="entry name" value="PRK05738.2-4"/>
    <property type="match status" value="1"/>
</dbReference>
<evidence type="ECO:0000256" key="6">
    <source>
        <dbReference type="HAMAP-Rule" id="MF_01369"/>
    </source>
</evidence>
<comment type="similarity">
    <text evidence="1 6 7">Belongs to the universal ribosomal protein uL23 family.</text>
</comment>
<sequence>MSTIYDVLRRPMVTEKTNDLAFKLNQYVFEVQVNANRTLVKEAVESIFKVNVVSVNIIKTPGKSKRNTKSRRVTLKKPVMKKAIVTLAAGEKIPFFEGVE</sequence>
<proteinExistence type="inferred from homology"/>
<keyword evidence="9" id="KW-1185">Reference proteome</keyword>
<comment type="subunit">
    <text evidence="6">Part of the 50S ribosomal subunit. Contacts protein L29, and trigger factor when it is bound to the ribosome.</text>
</comment>
<dbReference type="PROSITE" id="PS00050">
    <property type="entry name" value="RIBOSOMAL_L23"/>
    <property type="match status" value="1"/>
</dbReference>
<keyword evidence="4 6" id="KW-0689">Ribosomal protein</keyword>
<keyword evidence="3 6" id="KW-0694">RNA-binding</keyword>
<dbReference type="AlphaFoldDB" id="A0A0K8PB89"/>
<keyword evidence="2 6" id="KW-0699">rRNA-binding</keyword>
<dbReference type="GO" id="GO:0006412">
    <property type="term" value="P:translation"/>
    <property type="evidence" value="ECO:0007669"/>
    <property type="project" value="UniProtKB-UniRule"/>
</dbReference>
<dbReference type="GO" id="GO:0005840">
    <property type="term" value="C:ribosome"/>
    <property type="evidence" value="ECO:0007669"/>
    <property type="project" value="UniProtKB-KW"/>
</dbReference>
<dbReference type="InterPro" id="IPR013025">
    <property type="entry name" value="Ribosomal_uL23-like"/>
</dbReference>
<evidence type="ECO:0000256" key="2">
    <source>
        <dbReference type="ARBA" id="ARBA00022730"/>
    </source>
</evidence>
<evidence type="ECO:0000256" key="3">
    <source>
        <dbReference type="ARBA" id="ARBA00022884"/>
    </source>
</evidence>
<name>A0A0K8PB89_9CHLR</name>
<dbReference type="STRING" id="1678840.ATC1_12315"/>
<dbReference type="RefSeq" id="WP_062278497.1">
    <property type="nucleotide sequence ID" value="NZ_DF968180.1"/>
</dbReference>
<dbReference type="Gene3D" id="3.30.70.330">
    <property type="match status" value="1"/>
</dbReference>
<evidence type="ECO:0000256" key="4">
    <source>
        <dbReference type="ARBA" id="ARBA00022980"/>
    </source>
</evidence>
<dbReference type="OrthoDB" id="9793353at2"/>
<evidence type="ECO:0000256" key="5">
    <source>
        <dbReference type="ARBA" id="ARBA00023274"/>
    </source>
</evidence>
<evidence type="ECO:0000256" key="7">
    <source>
        <dbReference type="RuleBase" id="RU003934"/>
    </source>
</evidence>
<dbReference type="InterPro" id="IPR001014">
    <property type="entry name" value="Ribosomal_uL23_CS"/>
</dbReference>
<keyword evidence="5 6" id="KW-0687">Ribonucleoprotein</keyword>
<dbReference type="PATRIC" id="fig|1678840.3.peg.876"/>
<dbReference type="PANTHER" id="PTHR11620">
    <property type="entry name" value="60S RIBOSOMAL PROTEIN L23A"/>
    <property type="match status" value="1"/>
</dbReference>
<dbReference type="InterPro" id="IPR012678">
    <property type="entry name" value="Ribosomal_uL23/eL15/eS24_sf"/>
</dbReference>
<dbReference type="Pfam" id="PF00276">
    <property type="entry name" value="Ribosomal_L23"/>
    <property type="match status" value="1"/>
</dbReference>
<evidence type="ECO:0000313" key="9">
    <source>
        <dbReference type="Proteomes" id="UP000053370"/>
    </source>
</evidence>
<reference evidence="8" key="1">
    <citation type="journal article" date="2015" name="Genome Announc.">
        <title>Draft Genome Sequence of Anaerolineae Strain TC1, a Novel Isolate from a Methanogenic Wastewater Treatment System.</title>
        <authorList>
            <person name="Matsuura N."/>
            <person name="Tourlousse D.M."/>
            <person name="Sun L."/>
            <person name="Toyonaga M."/>
            <person name="Kuroda K."/>
            <person name="Ohashi A."/>
            <person name="Cruz R."/>
            <person name="Yamaguchi T."/>
            <person name="Sekiguchi Y."/>
        </authorList>
    </citation>
    <scope>NUCLEOTIDE SEQUENCE [LARGE SCALE GENOMIC DNA]</scope>
    <source>
        <strain evidence="8">TC1</strain>
    </source>
</reference>
<dbReference type="InterPro" id="IPR012677">
    <property type="entry name" value="Nucleotide-bd_a/b_plait_sf"/>
</dbReference>
<dbReference type="GO" id="GO:0003735">
    <property type="term" value="F:structural constituent of ribosome"/>
    <property type="evidence" value="ECO:0007669"/>
    <property type="project" value="InterPro"/>
</dbReference>
<dbReference type="HAMAP" id="MF_01369_B">
    <property type="entry name" value="Ribosomal_uL23_B"/>
    <property type="match status" value="1"/>
</dbReference>
<dbReference type="GO" id="GO:1990904">
    <property type="term" value="C:ribonucleoprotein complex"/>
    <property type="evidence" value="ECO:0007669"/>
    <property type="project" value="UniProtKB-KW"/>
</dbReference>
<accession>A0A0K8PB89</accession>
<dbReference type="Proteomes" id="UP000053370">
    <property type="component" value="Unassembled WGS sequence"/>
</dbReference>